<dbReference type="Pfam" id="PF00535">
    <property type="entry name" value="Glycos_transf_2"/>
    <property type="match status" value="1"/>
</dbReference>
<reference evidence="3 5" key="2">
    <citation type="submission" date="2024-07" db="EMBL/GenBank/DDBJ databases">
        <title>Genomic Encyclopedia of Type Strains, Phase V (KMG-V): Genome sequencing to study the core and pangenomes of soil and plant-associated prokaryotes.</title>
        <authorList>
            <person name="Whitman W."/>
        </authorList>
    </citation>
    <scope>NUCLEOTIDE SEQUENCE [LARGE SCALE GENOMIC DNA]</scope>
    <source>
        <strain evidence="3 5">USDA 415</strain>
    </source>
</reference>
<protein>
    <submittedName>
        <fullName evidence="2">Glycosyltransferase involved in cell wall biosynthesis</fullName>
    </submittedName>
</protein>
<dbReference type="GO" id="GO:0016758">
    <property type="term" value="F:hexosyltransferase activity"/>
    <property type="evidence" value="ECO:0007669"/>
    <property type="project" value="UniProtKB-ARBA"/>
</dbReference>
<dbReference type="PANTHER" id="PTHR22916">
    <property type="entry name" value="GLYCOSYLTRANSFERASE"/>
    <property type="match status" value="1"/>
</dbReference>
<gene>
    <name evidence="3" type="ORF">ABIF29_002411</name>
    <name evidence="2" type="ORF">JOH49_008544</name>
</gene>
<evidence type="ECO:0000313" key="3">
    <source>
        <dbReference type="EMBL" id="MEY9315612.1"/>
    </source>
</evidence>
<feature type="domain" description="Glycosyltransferase 2-like" evidence="1">
    <location>
        <begin position="4"/>
        <end position="139"/>
    </location>
</feature>
<dbReference type="SUPFAM" id="SSF53448">
    <property type="entry name" value="Nucleotide-diphospho-sugar transferases"/>
    <property type="match status" value="1"/>
</dbReference>
<reference evidence="2" key="1">
    <citation type="submission" date="2021-02" db="EMBL/GenBank/DDBJ databases">
        <title>Genomic Encyclopedia of Type Strains, Phase IV (KMG-V): Genome sequencing to study the core and pangenomes of soil and plant-associated prokaryotes.</title>
        <authorList>
            <person name="Whitman W."/>
        </authorList>
    </citation>
    <scope>NUCLEOTIDE SEQUENCE</scope>
    <source>
        <strain evidence="2">USDA 406</strain>
    </source>
</reference>
<dbReference type="PANTHER" id="PTHR22916:SF3">
    <property type="entry name" value="UDP-GLCNAC:BETAGAL BETA-1,3-N-ACETYLGLUCOSAMINYLTRANSFERASE-LIKE PROTEIN 1"/>
    <property type="match status" value="1"/>
</dbReference>
<dbReference type="CDD" id="cd00761">
    <property type="entry name" value="Glyco_tranf_GTA_type"/>
    <property type="match status" value="1"/>
</dbReference>
<evidence type="ECO:0000259" key="1">
    <source>
        <dbReference type="Pfam" id="PF00535"/>
    </source>
</evidence>
<dbReference type="EMBL" id="JAFICZ010000001">
    <property type="protein sequence ID" value="MBP1298791.1"/>
    <property type="molecule type" value="Genomic_DNA"/>
</dbReference>
<dbReference type="AlphaFoldDB" id="A0A7Y8QYR3"/>
<evidence type="ECO:0000313" key="5">
    <source>
        <dbReference type="Proteomes" id="UP001565471"/>
    </source>
</evidence>
<organism evidence="2 4">
    <name type="scientific">Bradyrhizobium elkanii</name>
    <dbReference type="NCBI Taxonomy" id="29448"/>
    <lineage>
        <taxon>Bacteria</taxon>
        <taxon>Pseudomonadati</taxon>
        <taxon>Pseudomonadota</taxon>
        <taxon>Alphaproteobacteria</taxon>
        <taxon>Hyphomicrobiales</taxon>
        <taxon>Nitrobacteraceae</taxon>
        <taxon>Bradyrhizobium</taxon>
    </lineage>
</organism>
<evidence type="ECO:0000313" key="2">
    <source>
        <dbReference type="EMBL" id="MBP1298791.1"/>
    </source>
</evidence>
<dbReference type="Proteomes" id="UP000673383">
    <property type="component" value="Unassembled WGS sequence"/>
</dbReference>
<dbReference type="InterPro" id="IPR029044">
    <property type="entry name" value="Nucleotide-diphossugar_trans"/>
</dbReference>
<sequence length="307" mass="35329">MLASVVIACYKHEAYLEHCLETVFDQTHPELELIIVDDNSPDNSFQLAERLLKRKSFAKRFASCKLLKNPTNMGAHFTWNRALSLAKGDMLFLLNSDDAFSKERVETFVGRHGAEKLFFGFSAIEPIDENGKSIKSYQFPARLRYATSQAVSSDRPLSWSFLESQIAASTGNFVLSAELLRQAGWFADLKYCHDWEFALRAITIVEPKYVESDQYMYRLHATNSFRGLSSVAESETRACMQSYSLRAMTSKPPNGTCLSPLNMGEAFYKLIRNYPNFRFWMRQLYAPYLAEHRTVELNQWTVPAEWR</sequence>
<keyword evidence="5" id="KW-1185">Reference proteome</keyword>
<dbReference type="InterPro" id="IPR001173">
    <property type="entry name" value="Glyco_trans_2-like"/>
</dbReference>
<dbReference type="Gene3D" id="3.90.550.10">
    <property type="entry name" value="Spore Coat Polysaccharide Biosynthesis Protein SpsA, Chain A"/>
    <property type="match status" value="1"/>
</dbReference>
<accession>A0A7Y8QYR3</accession>
<dbReference type="EMBL" id="JBGBZA010000002">
    <property type="protein sequence ID" value="MEY9315612.1"/>
    <property type="molecule type" value="Genomic_DNA"/>
</dbReference>
<dbReference type="RefSeq" id="WP_038374246.1">
    <property type="nucleotide sequence ID" value="NZ_CP126026.1"/>
</dbReference>
<evidence type="ECO:0000313" key="4">
    <source>
        <dbReference type="Proteomes" id="UP000673383"/>
    </source>
</evidence>
<proteinExistence type="predicted"/>
<comment type="caution">
    <text evidence="2">The sequence shown here is derived from an EMBL/GenBank/DDBJ whole genome shotgun (WGS) entry which is preliminary data.</text>
</comment>
<name>A0A7Y8QYR3_BRAEL</name>
<dbReference type="Proteomes" id="UP001565471">
    <property type="component" value="Unassembled WGS sequence"/>
</dbReference>
<keyword evidence="2" id="KW-0808">Transferase</keyword>